<feature type="domain" description="Fe2OG dioxygenase" evidence="6">
    <location>
        <begin position="202"/>
        <end position="334"/>
    </location>
</feature>
<dbReference type="SUPFAM" id="SSF51197">
    <property type="entry name" value="Clavaminate synthase-like"/>
    <property type="match status" value="1"/>
</dbReference>
<dbReference type="PROSITE" id="PS51471">
    <property type="entry name" value="FE2OG_OXY"/>
    <property type="match status" value="1"/>
</dbReference>
<dbReference type="Pfam" id="PF03171">
    <property type="entry name" value="2OG-FeII_Oxy"/>
    <property type="match status" value="1"/>
</dbReference>
<dbReference type="Proteomes" id="UP001341840">
    <property type="component" value="Unassembled WGS sequence"/>
</dbReference>
<evidence type="ECO:0000256" key="2">
    <source>
        <dbReference type="ARBA" id="ARBA00022723"/>
    </source>
</evidence>
<dbReference type="Pfam" id="PF14226">
    <property type="entry name" value="DIOX_N"/>
    <property type="match status" value="1"/>
</dbReference>
<dbReference type="Gene3D" id="2.60.120.330">
    <property type="entry name" value="B-lactam Antibiotic, Isopenicillin N Synthase, Chain"/>
    <property type="match status" value="1"/>
</dbReference>
<comment type="caution">
    <text evidence="7">The sequence shown here is derived from an EMBL/GenBank/DDBJ whole genome shotgun (WGS) entry which is preliminary data.</text>
</comment>
<evidence type="ECO:0000256" key="4">
    <source>
        <dbReference type="ARBA" id="ARBA00023004"/>
    </source>
</evidence>
<dbReference type="InterPro" id="IPR026992">
    <property type="entry name" value="DIOX_N"/>
</dbReference>
<keyword evidence="8" id="KW-1185">Reference proteome</keyword>
<keyword evidence="2 5" id="KW-0479">Metal-binding</keyword>
<name>A0ABU6ZJQ7_9FABA</name>
<sequence>MSELKAFDDTKAGGVKGLVDEGLTKVPPLFHHPPDKFPIASDTKNTMIPVIDLEGVAKDPMKRQQVVSRIREACETWGFFQVVNHGIPLSVLDGMKDGIRRFFEQDVDVKKEFYTRDGKKPFFYYGNFDLYGSGSLPLKWRDSFGCHLAPRVLNPQDFPEVCRDIILEYRTNIMKLGITLFELLSETLNLHSNYLRDMELGCTDRISCAGHYYPASPEPELTMGTIKHSDASFLTVLLQDYIDGLQIFHKDKWINIRHVPETLVVNVGDFLQGETLIKSSFSLCPPHFHLCCRHPHLLLLLSVLTPPSTALTPHTLHVIRLLSSRFIRVLRDSPSFMEHKDRRGFTSFKRKNHRCLFRLRGGALLRRPA</sequence>
<protein>
    <recommendedName>
        <fullName evidence="6">Fe2OG dioxygenase domain-containing protein</fullName>
    </recommendedName>
</protein>
<evidence type="ECO:0000256" key="1">
    <source>
        <dbReference type="ARBA" id="ARBA00008056"/>
    </source>
</evidence>
<dbReference type="PANTHER" id="PTHR10209:SF836">
    <property type="entry name" value="2OG-FE(II) OXYGENASE FAMILY OXIDOREDUCTASE"/>
    <property type="match status" value="1"/>
</dbReference>
<keyword evidence="4 5" id="KW-0408">Iron</keyword>
<dbReference type="PANTHER" id="PTHR10209">
    <property type="entry name" value="OXIDOREDUCTASE, 2OG-FE II OXYGENASE FAMILY PROTEIN"/>
    <property type="match status" value="1"/>
</dbReference>
<comment type="similarity">
    <text evidence="1 5">Belongs to the iron/ascorbate-dependent oxidoreductase family.</text>
</comment>
<dbReference type="InterPro" id="IPR027443">
    <property type="entry name" value="IPNS-like_sf"/>
</dbReference>
<reference evidence="7 8" key="1">
    <citation type="journal article" date="2023" name="Plants (Basel)">
        <title>Bridging the Gap: Combining Genomics and Transcriptomics Approaches to Understand Stylosanthes scabra, an Orphan Legume from the Brazilian Caatinga.</title>
        <authorList>
            <person name="Ferreira-Neto J.R.C."/>
            <person name="da Silva M.D."/>
            <person name="Binneck E."/>
            <person name="de Melo N.F."/>
            <person name="da Silva R.H."/>
            <person name="de Melo A.L.T.M."/>
            <person name="Pandolfi V."/>
            <person name="Bustamante F.O."/>
            <person name="Brasileiro-Vidal A.C."/>
            <person name="Benko-Iseppon A.M."/>
        </authorList>
    </citation>
    <scope>NUCLEOTIDE SEQUENCE [LARGE SCALE GENOMIC DNA]</scope>
    <source>
        <tissue evidence="7">Leaves</tissue>
    </source>
</reference>
<gene>
    <name evidence="7" type="ORF">PIB30_062133</name>
</gene>
<evidence type="ECO:0000313" key="8">
    <source>
        <dbReference type="Proteomes" id="UP001341840"/>
    </source>
</evidence>
<evidence type="ECO:0000256" key="5">
    <source>
        <dbReference type="RuleBase" id="RU003682"/>
    </source>
</evidence>
<dbReference type="EMBL" id="JASCZI010272433">
    <property type="protein sequence ID" value="MED6222207.1"/>
    <property type="molecule type" value="Genomic_DNA"/>
</dbReference>
<organism evidence="7 8">
    <name type="scientific">Stylosanthes scabra</name>
    <dbReference type="NCBI Taxonomy" id="79078"/>
    <lineage>
        <taxon>Eukaryota</taxon>
        <taxon>Viridiplantae</taxon>
        <taxon>Streptophyta</taxon>
        <taxon>Embryophyta</taxon>
        <taxon>Tracheophyta</taxon>
        <taxon>Spermatophyta</taxon>
        <taxon>Magnoliopsida</taxon>
        <taxon>eudicotyledons</taxon>
        <taxon>Gunneridae</taxon>
        <taxon>Pentapetalae</taxon>
        <taxon>rosids</taxon>
        <taxon>fabids</taxon>
        <taxon>Fabales</taxon>
        <taxon>Fabaceae</taxon>
        <taxon>Papilionoideae</taxon>
        <taxon>50 kb inversion clade</taxon>
        <taxon>dalbergioids sensu lato</taxon>
        <taxon>Dalbergieae</taxon>
        <taxon>Pterocarpus clade</taxon>
        <taxon>Stylosanthes</taxon>
    </lineage>
</organism>
<evidence type="ECO:0000256" key="3">
    <source>
        <dbReference type="ARBA" id="ARBA00023002"/>
    </source>
</evidence>
<evidence type="ECO:0000313" key="7">
    <source>
        <dbReference type="EMBL" id="MED6222207.1"/>
    </source>
</evidence>
<accession>A0ABU6ZJQ7</accession>
<evidence type="ECO:0000259" key="6">
    <source>
        <dbReference type="PROSITE" id="PS51471"/>
    </source>
</evidence>
<keyword evidence="3 5" id="KW-0560">Oxidoreductase</keyword>
<proteinExistence type="inferred from homology"/>
<dbReference type="InterPro" id="IPR005123">
    <property type="entry name" value="Oxoglu/Fe-dep_dioxygenase_dom"/>
</dbReference>
<dbReference type="InterPro" id="IPR044861">
    <property type="entry name" value="IPNS-like_FE2OG_OXY"/>
</dbReference>